<feature type="domain" description="N-acetyltransferase" evidence="3">
    <location>
        <begin position="126"/>
        <end position="273"/>
    </location>
</feature>
<gene>
    <name evidence="4" type="ORF">HLH34_10830</name>
</gene>
<reference evidence="4 5" key="1">
    <citation type="submission" date="2020-04" db="EMBL/GenBank/DDBJ databases">
        <title>Description of novel Gluconacetobacter.</title>
        <authorList>
            <person name="Sombolestani A."/>
        </authorList>
    </citation>
    <scope>NUCLEOTIDE SEQUENCE [LARGE SCALE GENOMIC DNA]</scope>
    <source>
        <strain evidence="4 5">LMG 21311</strain>
    </source>
</reference>
<proteinExistence type="predicted"/>
<dbReference type="Proteomes" id="UP000555756">
    <property type="component" value="Unassembled WGS sequence"/>
</dbReference>
<dbReference type="PANTHER" id="PTHR43877">
    <property type="entry name" value="AMINOALKYLPHOSPHONATE N-ACETYLTRANSFERASE-RELATED-RELATED"/>
    <property type="match status" value="1"/>
</dbReference>
<dbReference type="Pfam" id="PF00583">
    <property type="entry name" value="Acetyltransf_1"/>
    <property type="match status" value="1"/>
</dbReference>
<dbReference type="InterPro" id="IPR016181">
    <property type="entry name" value="Acyl_CoA_acyltransferase"/>
</dbReference>
<dbReference type="InterPro" id="IPR050832">
    <property type="entry name" value="Bact_Acetyltransf"/>
</dbReference>
<sequence>MASSSVPDIARPVQKQLDAYNARDIDAFMQYWAEDCRYYEFPDRLLARGAAEIRERHLVRFQEPNLHGRLVNRMVVVNMVVDHETVTRTFPDGAGEIDVVAIYEVENGVIARAWFKIGPPRLFADVILRRALPSDAAAIRDLTHAAYAKWLPVLGRAPTPMTVDYHDRARDHVIDLLHTEGRLAALIEMVPHTDHLLIENVAVLPAFQGRGYGRRLLAHAETVAATRGLGEVRLYTNRLFAENIALYTRLGYRVDREEPFMDGFTVYMSKPLHEAP</sequence>
<dbReference type="SUPFAM" id="SSF54427">
    <property type="entry name" value="NTF2-like"/>
    <property type="match status" value="1"/>
</dbReference>
<keyword evidence="5" id="KW-1185">Reference proteome</keyword>
<dbReference type="AlphaFoldDB" id="A0A7W4JT79"/>
<organism evidence="4 5">
    <name type="scientific">Gluconacetobacter azotocaptans</name>
    <dbReference type="NCBI Taxonomy" id="142834"/>
    <lineage>
        <taxon>Bacteria</taxon>
        <taxon>Pseudomonadati</taxon>
        <taxon>Pseudomonadota</taxon>
        <taxon>Alphaproteobacteria</taxon>
        <taxon>Acetobacterales</taxon>
        <taxon>Acetobacteraceae</taxon>
        <taxon>Gluconacetobacter</taxon>
    </lineage>
</organism>
<dbReference type="Gene3D" id="3.40.630.30">
    <property type="match status" value="1"/>
</dbReference>
<dbReference type="SUPFAM" id="SSF55729">
    <property type="entry name" value="Acyl-CoA N-acyltransferases (Nat)"/>
    <property type="match status" value="1"/>
</dbReference>
<accession>A0A7W4JT79</accession>
<comment type="caution">
    <text evidence="4">The sequence shown here is derived from an EMBL/GenBank/DDBJ whole genome shotgun (WGS) entry which is preliminary data.</text>
</comment>
<evidence type="ECO:0000256" key="2">
    <source>
        <dbReference type="ARBA" id="ARBA00023315"/>
    </source>
</evidence>
<dbReference type="Pfam" id="PF12680">
    <property type="entry name" value="SnoaL_2"/>
    <property type="match status" value="1"/>
</dbReference>
<dbReference type="EMBL" id="JABEQF010000006">
    <property type="protein sequence ID" value="MBB2190450.1"/>
    <property type="molecule type" value="Genomic_DNA"/>
</dbReference>
<evidence type="ECO:0000259" key="3">
    <source>
        <dbReference type="PROSITE" id="PS51186"/>
    </source>
</evidence>
<keyword evidence="1 4" id="KW-0808">Transferase</keyword>
<dbReference type="PANTHER" id="PTHR43877:SF2">
    <property type="entry name" value="AMINOALKYLPHOSPHONATE N-ACETYLTRANSFERASE-RELATED"/>
    <property type="match status" value="1"/>
</dbReference>
<dbReference type="InterPro" id="IPR000182">
    <property type="entry name" value="GNAT_dom"/>
</dbReference>
<protein>
    <submittedName>
        <fullName evidence="4">GNAT family N-acetyltransferase</fullName>
    </submittedName>
</protein>
<evidence type="ECO:0000256" key="1">
    <source>
        <dbReference type="ARBA" id="ARBA00022679"/>
    </source>
</evidence>
<dbReference type="RefSeq" id="WP_244959841.1">
    <property type="nucleotide sequence ID" value="NZ_JABEQF010000006.1"/>
</dbReference>
<name>A0A7W4JT79_9PROT</name>
<dbReference type="InterPro" id="IPR037401">
    <property type="entry name" value="SnoaL-like"/>
</dbReference>
<evidence type="ECO:0000313" key="5">
    <source>
        <dbReference type="Proteomes" id="UP000555756"/>
    </source>
</evidence>
<dbReference type="Gene3D" id="3.10.450.50">
    <property type="match status" value="1"/>
</dbReference>
<dbReference type="CDD" id="cd04301">
    <property type="entry name" value="NAT_SF"/>
    <property type="match status" value="1"/>
</dbReference>
<dbReference type="InterPro" id="IPR032710">
    <property type="entry name" value="NTF2-like_dom_sf"/>
</dbReference>
<dbReference type="GO" id="GO:0016747">
    <property type="term" value="F:acyltransferase activity, transferring groups other than amino-acyl groups"/>
    <property type="evidence" value="ECO:0007669"/>
    <property type="project" value="InterPro"/>
</dbReference>
<keyword evidence="2" id="KW-0012">Acyltransferase</keyword>
<dbReference type="PROSITE" id="PS51186">
    <property type="entry name" value="GNAT"/>
    <property type="match status" value="1"/>
</dbReference>
<evidence type="ECO:0000313" key="4">
    <source>
        <dbReference type="EMBL" id="MBB2190450.1"/>
    </source>
</evidence>